<proteinExistence type="predicted"/>
<feature type="domain" description="GAG-pre-integrase" evidence="1">
    <location>
        <begin position="42"/>
        <end position="108"/>
    </location>
</feature>
<dbReference type="Proteomes" id="UP000092154">
    <property type="component" value="Unassembled WGS sequence"/>
</dbReference>
<gene>
    <name evidence="2" type="ORF">K503DRAFT_700691</name>
</gene>
<protein>
    <recommendedName>
        <fullName evidence="1">GAG-pre-integrase domain-containing protein</fullName>
    </recommendedName>
</protein>
<sequence length="133" mass="14189">MLITTNRIAAAGLAVYFEGNKCKILSPSPQCTVIAEIPQVDGLYAIAGQHKHHATIAKGRLTVSELHCALGHISQSAVKLAVENGLIEGVELDSASEPEFCDACIKGKATWQPFPKESKWHCGILNTTSCSTT</sequence>
<keyword evidence="3" id="KW-1185">Reference proteome</keyword>
<name>A0A1B7ML17_9AGAM</name>
<organism evidence="2 3">
    <name type="scientific">Rhizopogon vinicolor AM-OR11-026</name>
    <dbReference type="NCBI Taxonomy" id="1314800"/>
    <lineage>
        <taxon>Eukaryota</taxon>
        <taxon>Fungi</taxon>
        <taxon>Dikarya</taxon>
        <taxon>Basidiomycota</taxon>
        <taxon>Agaricomycotina</taxon>
        <taxon>Agaricomycetes</taxon>
        <taxon>Agaricomycetidae</taxon>
        <taxon>Boletales</taxon>
        <taxon>Suillineae</taxon>
        <taxon>Rhizopogonaceae</taxon>
        <taxon>Rhizopogon</taxon>
    </lineage>
</organism>
<dbReference type="EMBL" id="KV448801">
    <property type="protein sequence ID" value="OAX33269.1"/>
    <property type="molecule type" value="Genomic_DNA"/>
</dbReference>
<accession>A0A1B7ML17</accession>
<reference evidence="2 3" key="1">
    <citation type="submission" date="2016-06" db="EMBL/GenBank/DDBJ databases">
        <title>Comparative genomics of the ectomycorrhizal sister species Rhizopogon vinicolor and Rhizopogon vesiculosus (Basidiomycota: Boletales) reveals a divergence of the mating type B locus.</title>
        <authorList>
            <consortium name="DOE Joint Genome Institute"/>
            <person name="Mujic A.B."/>
            <person name="Kuo A."/>
            <person name="Tritt A."/>
            <person name="Lipzen A."/>
            <person name="Chen C."/>
            <person name="Johnson J."/>
            <person name="Sharma A."/>
            <person name="Barry K."/>
            <person name="Grigoriev I.V."/>
            <person name="Spatafora J.W."/>
        </authorList>
    </citation>
    <scope>NUCLEOTIDE SEQUENCE [LARGE SCALE GENOMIC DNA]</scope>
    <source>
        <strain evidence="2 3">AM-OR11-026</strain>
    </source>
</reference>
<dbReference type="InterPro" id="IPR025724">
    <property type="entry name" value="GAG-pre-integrase_dom"/>
</dbReference>
<evidence type="ECO:0000313" key="2">
    <source>
        <dbReference type="EMBL" id="OAX33269.1"/>
    </source>
</evidence>
<evidence type="ECO:0000313" key="3">
    <source>
        <dbReference type="Proteomes" id="UP000092154"/>
    </source>
</evidence>
<dbReference type="InParanoid" id="A0A1B7ML17"/>
<dbReference type="Pfam" id="PF13976">
    <property type="entry name" value="gag_pre-integrs"/>
    <property type="match status" value="1"/>
</dbReference>
<dbReference type="AlphaFoldDB" id="A0A1B7ML17"/>
<evidence type="ECO:0000259" key="1">
    <source>
        <dbReference type="Pfam" id="PF13976"/>
    </source>
</evidence>
<dbReference type="OrthoDB" id="2669961at2759"/>